<dbReference type="AlphaFoldDB" id="A0A2X2VD80"/>
<sequence>MLAFCFLALRQHASFFPFPEPLPAIVKPITFVNKDSCYHF</sequence>
<evidence type="ECO:0000313" key="2">
    <source>
        <dbReference type="Proteomes" id="UP000251197"/>
    </source>
</evidence>
<accession>A0A2X2VD80</accession>
<organism evidence="1 2">
    <name type="scientific">Cedecea neteri</name>
    <dbReference type="NCBI Taxonomy" id="158822"/>
    <lineage>
        <taxon>Bacteria</taxon>
        <taxon>Pseudomonadati</taxon>
        <taxon>Pseudomonadota</taxon>
        <taxon>Gammaproteobacteria</taxon>
        <taxon>Enterobacterales</taxon>
        <taxon>Enterobacteriaceae</taxon>
        <taxon>Cedecea</taxon>
    </lineage>
</organism>
<evidence type="ECO:0000313" key="1">
    <source>
        <dbReference type="EMBL" id="SQA99529.1"/>
    </source>
</evidence>
<name>A0A2X2VD80_9ENTR</name>
<dbReference type="Proteomes" id="UP000251197">
    <property type="component" value="Unassembled WGS sequence"/>
</dbReference>
<reference evidence="1 2" key="1">
    <citation type="submission" date="2018-06" db="EMBL/GenBank/DDBJ databases">
        <authorList>
            <consortium name="Pathogen Informatics"/>
            <person name="Doyle S."/>
        </authorList>
    </citation>
    <scope>NUCLEOTIDE SEQUENCE [LARGE SCALE GENOMIC DNA]</scope>
    <source>
        <strain evidence="1 2">NCTC12120</strain>
    </source>
</reference>
<dbReference type="EMBL" id="UAVU01000003">
    <property type="protein sequence ID" value="SQA99529.1"/>
    <property type="molecule type" value="Genomic_DNA"/>
</dbReference>
<gene>
    <name evidence="1" type="ORF">NCTC12120_03449</name>
</gene>
<protein>
    <submittedName>
        <fullName evidence="1">Uncharacterized protein</fullName>
    </submittedName>
</protein>
<proteinExistence type="predicted"/>